<dbReference type="EMBL" id="WWCT01000002">
    <property type="protein sequence ID" value="MYN25558.1"/>
    <property type="molecule type" value="Genomic_DNA"/>
</dbReference>
<organism evidence="1 2">
    <name type="scientific">Duganella levis</name>
    <dbReference type="NCBI Taxonomy" id="2692169"/>
    <lineage>
        <taxon>Bacteria</taxon>
        <taxon>Pseudomonadati</taxon>
        <taxon>Pseudomonadota</taxon>
        <taxon>Betaproteobacteria</taxon>
        <taxon>Burkholderiales</taxon>
        <taxon>Oxalobacteraceae</taxon>
        <taxon>Telluria group</taxon>
        <taxon>Duganella</taxon>
    </lineage>
</organism>
<protein>
    <submittedName>
        <fullName evidence="1">Uncharacterized protein</fullName>
    </submittedName>
</protein>
<evidence type="ECO:0000313" key="2">
    <source>
        <dbReference type="Proteomes" id="UP000642144"/>
    </source>
</evidence>
<sequence length="127" mass="15000">MSNYETLFNEILALTRDEKLSWQQISRKDNAGIILNAHLVIRQFSTTYRRGHQVFTLLLLEKRHLYNEETSFMERLEGRRAELLILENEELVISLREMPIKLARMMELMDLAIDQSDKVRRILGAPV</sequence>
<reference evidence="1 2" key="1">
    <citation type="submission" date="2019-12" db="EMBL/GenBank/DDBJ databases">
        <title>Novel species isolated from a subtropical stream in China.</title>
        <authorList>
            <person name="Lu H."/>
        </authorList>
    </citation>
    <scope>NUCLEOTIDE SEQUENCE [LARGE SCALE GENOMIC DNA]</scope>
    <source>
        <strain evidence="1 2">CY42W</strain>
    </source>
</reference>
<dbReference type="RefSeq" id="WP_161053662.1">
    <property type="nucleotide sequence ID" value="NZ_WWCT01000002.1"/>
</dbReference>
<evidence type="ECO:0000313" key="1">
    <source>
        <dbReference type="EMBL" id="MYN25558.1"/>
    </source>
</evidence>
<keyword evidence="2" id="KW-1185">Reference proteome</keyword>
<proteinExistence type="predicted"/>
<accession>A0ABW9VVB8</accession>
<name>A0ABW9VVB8_9BURK</name>
<gene>
    <name evidence="1" type="ORF">GTP69_03980</name>
</gene>
<comment type="caution">
    <text evidence="1">The sequence shown here is derived from an EMBL/GenBank/DDBJ whole genome shotgun (WGS) entry which is preliminary data.</text>
</comment>
<dbReference type="Proteomes" id="UP000642144">
    <property type="component" value="Unassembled WGS sequence"/>
</dbReference>